<evidence type="ECO:0000313" key="2">
    <source>
        <dbReference type="EMBL" id="PEC19880.1"/>
    </source>
</evidence>
<organism evidence="2 3">
    <name type="scientific">Bacillus cereus</name>
    <dbReference type="NCBI Taxonomy" id="1396"/>
    <lineage>
        <taxon>Bacteria</taxon>
        <taxon>Bacillati</taxon>
        <taxon>Bacillota</taxon>
        <taxon>Bacilli</taxon>
        <taxon>Bacillales</taxon>
        <taxon>Bacillaceae</taxon>
        <taxon>Bacillus</taxon>
        <taxon>Bacillus cereus group</taxon>
    </lineage>
</organism>
<protein>
    <submittedName>
        <fullName evidence="2">Uncharacterized protein</fullName>
    </submittedName>
</protein>
<feature type="transmembrane region" description="Helical" evidence="1">
    <location>
        <begin position="12"/>
        <end position="32"/>
    </location>
</feature>
<comment type="caution">
    <text evidence="2">The sequence shown here is derived from an EMBL/GenBank/DDBJ whole genome shotgun (WGS) entry which is preliminary data.</text>
</comment>
<proteinExistence type="predicted"/>
<reference evidence="2 3" key="1">
    <citation type="submission" date="2017-09" db="EMBL/GenBank/DDBJ databases">
        <title>Large-scale bioinformatics analysis of Bacillus genomes uncovers conserved roles of natural products in bacterial physiology.</title>
        <authorList>
            <consortium name="Agbiome Team Llc"/>
            <person name="Bleich R.M."/>
            <person name="Grubbs K.J."/>
            <person name="Santa Maria K.C."/>
            <person name="Allen S.E."/>
            <person name="Farag S."/>
            <person name="Shank E.A."/>
            <person name="Bowers A."/>
        </authorList>
    </citation>
    <scope>NUCLEOTIDE SEQUENCE [LARGE SCALE GENOMIC DNA]</scope>
    <source>
        <strain evidence="2 3">AFS096845</strain>
    </source>
</reference>
<feature type="transmembrane region" description="Helical" evidence="1">
    <location>
        <begin position="38"/>
        <end position="54"/>
    </location>
</feature>
<accession>A0A2A7HSG7</accession>
<evidence type="ECO:0000313" key="3">
    <source>
        <dbReference type="Proteomes" id="UP000220006"/>
    </source>
</evidence>
<gene>
    <name evidence="2" type="ORF">COM96_22720</name>
</gene>
<dbReference type="Proteomes" id="UP000220006">
    <property type="component" value="Unassembled WGS sequence"/>
</dbReference>
<dbReference type="EMBL" id="NVLK01000057">
    <property type="protein sequence ID" value="PEC19880.1"/>
    <property type="molecule type" value="Genomic_DNA"/>
</dbReference>
<keyword evidence="1" id="KW-1133">Transmembrane helix</keyword>
<keyword evidence="1" id="KW-0812">Transmembrane</keyword>
<evidence type="ECO:0000256" key="1">
    <source>
        <dbReference type="SAM" id="Phobius"/>
    </source>
</evidence>
<keyword evidence="1" id="KW-0472">Membrane</keyword>
<dbReference type="RefSeq" id="WP_097905663.1">
    <property type="nucleotide sequence ID" value="NZ_NVLK01000057.1"/>
</dbReference>
<name>A0A2A7HSG7_BACCE</name>
<sequence length="64" mass="7688">MSICFFKHLKFVVLSIVLHLLFDIAGFLLFNVPIENKNIFISFITATWLMYIYRDKFFQMFTSN</sequence>
<dbReference type="AlphaFoldDB" id="A0A2A7HSG7"/>